<keyword evidence="2" id="KW-1185">Reference proteome</keyword>
<proteinExistence type="predicted"/>
<dbReference type="EMBL" id="CVRI01000067">
    <property type="protein sequence ID" value="CRL06903.1"/>
    <property type="molecule type" value="Genomic_DNA"/>
</dbReference>
<evidence type="ECO:0000313" key="1">
    <source>
        <dbReference type="EMBL" id="CRL06903.1"/>
    </source>
</evidence>
<protein>
    <submittedName>
        <fullName evidence="1">CLUMA_CG019588, isoform A</fullName>
    </submittedName>
</protein>
<gene>
    <name evidence="1" type="primary">putative AGAP005722-PA</name>
    <name evidence="1" type="ORF">CLUMA_CG019588</name>
</gene>
<dbReference type="AlphaFoldDB" id="A0A1J1J3H0"/>
<reference evidence="1 2" key="1">
    <citation type="submission" date="2015-04" db="EMBL/GenBank/DDBJ databases">
        <authorList>
            <person name="Syromyatnikov M.Y."/>
            <person name="Popov V.N."/>
        </authorList>
    </citation>
    <scope>NUCLEOTIDE SEQUENCE [LARGE SCALE GENOMIC DNA]</scope>
</reference>
<name>A0A1J1J3H0_9DIPT</name>
<organism evidence="1 2">
    <name type="scientific">Clunio marinus</name>
    <dbReference type="NCBI Taxonomy" id="568069"/>
    <lineage>
        <taxon>Eukaryota</taxon>
        <taxon>Metazoa</taxon>
        <taxon>Ecdysozoa</taxon>
        <taxon>Arthropoda</taxon>
        <taxon>Hexapoda</taxon>
        <taxon>Insecta</taxon>
        <taxon>Pterygota</taxon>
        <taxon>Neoptera</taxon>
        <taxon>Endopterygota</taxon>
        <taxon>Diptera</taxon>
        <taxon>Nematocera</taxon>
        <taxon>Chironomoidea</taxon>
        <taxon>Chironomidae</taxon>
        <taxon>Clunio</taxon>
    </lineage>
</organism>
<evidence type="ECO:0000313" key="2">
    <source>
        <dbReference type="Proteomes" id="UP000183832"/>
    </source>
</evidence>
<dbReference type="Proteomes" id="UP000183832">
    <property type="component" value="Unassembled WGS sequence"/>
</dbReference>
<accession>A0A1J1J3H0</accession>
<dbReference type="OrthoDB" id="7786950at2759"/>
<sequence>MPLFDNDWEQCKNFFIHADQAAVFVVVIDIIEFINQMIHKLQFFISYEIKFEERNARMLLEAGEIDVNSKTLYEGESRTISRSEVYKDLLAISSTSSMLLLTVKFQKQPKIKFQNFLKESLKFSQLQDDEDRNETLLNDEAKSCNIERMEIDSQENDFEGKSFIFYCDENYFKGVLVRLKFIDQLSIRIKLYIKSSHQIVTFVKSIYGKYSERCTIDVKKSREFNQETCNLITQINTDDIS</sequence>